<dbReference type="EMBL" id="JACEIK010002426">
    <property type="protein sequence ID" value="MCD9561096.1"/>
    <property type="molecule type" value="Genomic_DNA"/>
</dbReference>
<evidence type="ECO:0000313" key="2">
    <source>
        <dbReference type="Proteomes" id="UP000823775"/>
    </source>
</evidence>
<dbReference type="Proteomes" id="UP000823775">
    <property type="component" value="Unassembled WGS sequence"/>
</dbReference>
<keyword evidence="2" id="KW-1185">Reference proteome</keyword>
<sequence length="102" mass="11402">MASNMRKFGVSAQKHTTFSLENPKYLDDDLGILEIANIRSIETSNFLDVVISMLLSTITARRSADCRLWLIAHVMGRCSVKCRRTVPTSCDREQALGPSQTI</sequence>
<protein>
    <submittedName>
        <fullName evidence="1">Uncharacterized protein</fullName>
    </submittedName>
</protein>
<name>A0ABS8USJ7_DATST</name>
<gene>
    <name evidence="1" type="ORF">HAX54_020056</name>
</gene>
<proteinExistence type="predicted"/>
<organism evidence="1 2">
    <name type="scientific">Datura stramonium</name>
    <name type="common">Jimsonweed</name>
    <name type="synonym">Common thornapple</name>
    <dbReference type="NCBI Taxonomy" id="4076"/>
    <lineage>
        <taxon>Eukaryota</taxon>
        <taxon>Viridiplantae</taxon>
        <taxon>Streptophyta</taxon>
        <taxon>Embryophyta</taxon>
        <taxon>Tracheophyta</taxon>
        <taxon>Spermatophyta</taxon>
        <taxon>Magnoliopsida</taxon>
        <taxon>eudicotyledons</taxon>
        <taxon>Gunneridae</taxon>
        <taxon>Pentapetalae</taxon>
        <taxon>asterids</taxon>
        <taxon>lamiids</taxon>
        <taxon>Solanales</taxon>
        <taxon>Solanaceae</taxon>
        <taxon>Solanoideae</taxon>
        <taxon>Datureae</taxon>
        <taxon>Datura</taxon>
    </lineage>
</organism>
<reference evidence="1 2" key="1">
    <citation type="journal article" date="2021" name="BMC Genomics">
        <title>Datura genome reveals duplications of psychoactive alkaloid biosynthetic genes and high mutation rate following tissue culture.</title>
        <authorList>
            <person name="Rajewski A."/>
            <person name="Carter-House D."/>
            <person name="Stajich J."/>
            <person name="Litt A."/>
        </authorList>
    </citation>
    <scope>NUCLEOTIDE SEQUENCE [LARGE SCALE GENOMIC DNA]</scope>
    <source>
        <strain evidence="1">AR-01</strain>
    </source>
</reference>
<evidence type="ECO:0000313" key="1">
    <source>
        <dbReference type="EMBL" id="MCD9561096.1"/>
    </source>
</evidence>
<accession>A0ABS8USJ7</accession>
<comment type="caution">
    <text evidence="1">The sequence shown here is derived from an EMBL/GenBank/DDBJ whole genome shotgun (WGS) entry which is preliminary data.</text>
</comment>